<reference evidence="2 3" key="1">
    <citation type="journal article" date="2020" name="Phytopathology">
        <title>Genome Sequence Resources of Colletotrichum truncatum, C. plurivorum, C. musicola, and C. sojae: Four Species Pathogenic to Soybean (Glycine max).</title>
        <authorList>
            <person name="Rogerio F."/>
            <person name="Boufleur T.R."/>
            <person name="Ciampi-Guillardi M."/>
            <person name="Sukno S.A."/>
            <person name="Thon M.R."/>
            <person name="Massola Junior N.S."/>
            <person name="Baroncelli R."/>
        </authorList>
    </citation>
    <scope>NUCLEOTIDE SEQUENCE [LARGE SCALE GENOMIC DNA]</scope>
    <source>
        <strain evidence="2 3">LFN0009</strain>
    </source>
</reference>
<protein>
    <submittedName>
        <fullName evidence="2">Uncharacterized protein</fullName>
    </submittedName>
</protein>
<comment type="caution">
    <text evidence="2">The sequence shown here is derived from an EMBL/GenBank/DDBJ whole genome shotgun (WGS) entry which is preliminary data.</text>
</comment>
<evidence type="ECO:0000256" key="1">
    <source>
        <dbReference type="SAM" id="Coils"/>
    </source>
</evidence>
<accession>A0A8H6IM42</accession>
<evidence type="ECO:0000313" key="2">
    <source>
        <dbReference type="EMBL" id="KAF6783752.1"/>
    </source>
</evidence>
<dbReference type="EMBL" id="WIGN01000797">
    <property type="protein sequence ID" value="KAF6783752.1"/>
    <property type="molecule type" value="Genomic_DNA"/>
</dbReference>
<organism evidence="2 3">
    <name type="scientific">Colletotrichum sojae</name>
    <dbReference type="NCBI Taxonomy" id="2175907"/>
    <lineage>
        <taxon>Eukaryota</taxon>
        <taxon>Fungi</taxon>
        <taxon>Dikarya</taxon>
        <taxon>Ascomycota</taxon>
        <taxon>Pezizomycotina</taxon>
        <taxon>Sordariomycetes</taxon>
        <taxon>Hypocreomycetidae</taxon>
        <taxon>Glomerellales</taxon>
        <taxon>Glomerellaceae</taxon>
        <taxon>Colletotrichum</taxon>
        <taxon>Colletotrichum orchidearum species complex</taxon>
    </lineage>
</organism>
<sequence>MVNRSLARHLRLPLVDTTKRPMRGYTSSGPSPGGTQGVAVMDIEISGHLQRIYAHVVDDLEPDLFLGNPWMVQNDVKYEAASQRVTHGKGKIRVYLSDQEEPDNVLAIRRARLLPAAPFATVCRMVQKKSSRGPPAHVMAASLQDIEKALEKLELQKPECITNAPS</sequence>
<dbReference type="Proteomes" id="UP000652219">
    <property type="component" value="Unassembled WGS sequence"/>
</dbReference>
<dbReference type="CDD" id="cd00303">
    <property type="entry name" value="retropepsin_like"/>
    <property type="match status" value="1"/>
</dbReference>
<gene>
    <name evidence="2" type="ORF">CSOJ01_15864</name>
</gene>
<name>A0A8H6IM42_9PEZI</name>
<dbReference type="InterPro" id="IPR021109">
    <property type="entry name" value="Peptidase_aspartic_dom_sf"/>
</dbReference>
<feature type="coiled-coil region" evidence="1">
    <location>
        <begin position="136"/>
        <end position="163"/>
    </location>
</feature>
<keyword evidence="1" id="KW-0175">Coiled coil</keyword>
<evidence type="ECO:0000313" key="3">
    <source>
        <dbReference type="Proteomes" id="UP000652219"/>
    </source>
</evidence>
<keyword evidence="3" id="KW-1185">Reference proteome</keyword>
<dbReference type="AlphaFoldDB" id="A0A8H6IM42"/>
<proteinExistence type="predicted"/>
<dbReference type="Gene3D" id="2.40.70.10">
    <property type="entry name" value="Acid Proteases"/>
    <property type="match status" value="1"/>
</dbReference>